<sequence>MSADETFAVRLRELREAPPYWSRSDLARRIRAVAHPDDDIPHVPSLVGSIKQWESGIHMPGRKYRPLLARALGISEGNLFGDIGIWHPQGLEDELNEDDHDRLASALARPSRLDRPVVEALATILARQRRLDDMLGPNAIMAATAAEADAVVALLREAHGPARGLLLPVAAEYVQFHGWLNAEARNDQAALHLLTDAESLADETGDGSLVAQATDFKGWLARQQGVPRAAVRNFLAAHHTPGAHPAQRLGDAVQAAHGLALLGDTGEARRMLDVAAALEEDARSQAPGTAYWLTPDYHHLNIGLALLALEEGRAAAEHLRHGLGTLPADQHGAEWAQEYHMALHRTEAHA</sequence>
<dbReference type="AlphaFoldDB" id="A0A2W2H7G3"/>
<proteinExistence type="predicted"/>
<keyword evidence="2" id="KW-1185">Reference proteome</keyword>
<accession>A0A2W2H7G3</accession>
<dbReference type="EMBL" id="POUA01000010">
    <property type="protein sequence ID" value="PZG55823.1"/>
    <property type="molecule type" value="Genomic_DNA"/>
</dbReference>
<dbReference type="Proteomes" id="UP000248544">
    <property type="component" value="Unassembled WGS sequence"/>
</dbReference>
<evidence type="ECO:0000313" key="2">
    <source>
        <dbReference type="Proteomes" id="UP000248544"/>
    </source>
</evidence>
<name>A0A2W2H7G3_9ACTN</name>
<organism evidence="1 2">
    <name type="scientific">Spongiactinospora gelatinilytica</name>
    <dbReference type="NCBI Taxonomy" id="2666298"/>
    <lineage>
        <taxon>Bacteria</taxon>
        <taxon>Bacillati</taxon>
        <taxon>Actinomycetota</taxon>
        <taxon>Actinomycetes</taxon>
        <taxon>Streptosporangiales</taxon>
        <taxon>Streptosporangiaceae</taxon>
        <taxon>Spongiactinospora</taxon>
    </lineage>
</organism>
<evidence type="ECO:0000313" key="1">
    <source>
        <dbReference type="EMBL" id="PZG55823.1"/>
    </source>
</evidence>
<comment type="caution">
    <text evidence="1">The sequence shown here is derived from an EMBL/GenBank/DDBJ whole genome shotgun (WGS) entry which is preliminary data.</text>
</comment>
<dbReference type="RefSeq" id="WP_111165391.1">
    <property type="nucleotide sequence ID" value="NZ_POUA01000010.1"/>
</dbReference>
<dbReference type="CDD" id="cd00093">
    <property type="entry name" value="HTH_XRE"/>
    <property type="match status" value="1"/>
</dbReference>
<gene>
    <name evidence="1" type="ORF">C1I98_02365</name>
</gene>
<reference evidence="1 2" key="1">
    <citation type="submission" date="2018-01" db="EMBL/GenBank/DDBJ databases">
        <title>Draft genome sequence of Sphaerisporangium sp. 7K107.</title>
        <authorList>
            <person name="Sahin N."/>
            <person name="Saygin H."/>
            <person name="Ay H."/>
        </authorList>
    </citation>
    <scope>NUCLEOTIDE SEQUENCE [LARGE SCALE GENOMIC DNA]</scope>
    <source>
        <strain evidence="1 2">7K107</strain>
    </source>
</reference>
<dbReference type="InterPro" id="IPR001387">
    <property type="entry name" value="Cro/C1-type_HTH"/>
</dbReference>
<protein>
    <submittedName>
        <fullName evidence="1">Transcriptional regulator</fullName>
    </submittedName>
</protein>